<keyword evidence="2" id="KW-1185">Reference proteome</keyword>
<name>G3JPE4_CORMM</name>
<protein>
    <submittedName>
        <fullName evidence="1">Uncharacterized protein</fullName>
    </submittedName>
</protein>
<proteinExistence type="predicted"/>
<dbReference type="AlphaFoldDB" id="G3JPE4"/>
<reference evidence="1 2" key="1">
    <citation type="journal article" date="2011" name="Genome Biol.">
        <title>Genome sequence of the insect pathogenic fungus Cordyceps militaris, a valued traditional Chinese medicine.</title>
        <authorList>
            <person name="Zheng P."/>
            <person name="Xia Y."/>
            <person name="Xiao G."/>
            <person name="Xiong C."/>
            <person name="Hu X."/>
            <person name="Zhang S."/>
            <person name="Zheng H."/>
            <person name="Huang Y."/>
            <person name="Zhou Y."/>
            <person name="Wang S."/>
            <person name="Zhao G.P."/>
            <person name="Liu X."/>
            <person name="St Leger R.J."/>
            <person name="Wang C."/>
        </authorList>
    </citation>
    <scope>NUCLEOTIDE SEQUENCE [LARGE SCALE GENOMIC DNA]</scope>
    <source>
        <strain evidence="1 2">CM01</strain>
    </source>
</reference>
<accession>G3JPE4</accession>
<dbReference type="KEGG" id="cmt:CCM_08007"/>
<dbReference type="HOGENOM" id="CLU_1023142_0_0_1"/>
<sequence>MTITEKLADLCNININPCSSTSSHRACGCITRGIPGASFCALVATARIAASYSANRSSTASWCRIRARARLHAPVKASVAPMPDKGDAQYLSSAPVIASCRADFPGWPSYPASPGEDHAAGAPGVHLDLHQRVVVKVLGVGHAAHEKQSRVRVVHDGHEDGATLAEVVGSEHDGPAARGVKPFAPLCVVHLPWDAEKGTVHAEAVYCFLLLLDAPDESSRLALGAVYADDDVTSCTPSSPVVAARTAASKPSLRGHQCSGRMVEARTPTPGL</sequence>
<organism evidence="1 2">
    <name type="scientific">Cordyceps militaris (strain CM01)</name>
    <name type="common">Caterpillar fungus</name>
    <dbReference type="NCBI Taxonomy" id="983644"/>
    <lineage>
        <taxon>Eukaryota</taxon>
        <taxon>Fungi</taxon>
        <taxon>Dikarya</taxon>
        <taxon>Ascomycota</taxon>
        <taxon>Pezizomycotina</taxon>
        <taxon>Sordariomycetes</taxon>
        <taxon>Hypocreomycetidae</taxon>
        <taxon>Hypocreales</taxon>
        <taxon>Cordycipitaceae</taxon>
        <taxon>Cordyceps</taxon>
    </lineage>
</organism>
<dbReference type="EMBL" id="JH126404">
    <property type="protein sequence ID" value="EGX89754.1"/>
    <property type="molecule type" value="Genomic_DNA"/>
</dbReference>
<dbReference type="VEuPathDB" id="FungiDB:CCM_08007"/>
<evidence type="ECO:0000313" key="1">
    <source>
        <dbReference type="EMBL" id="EGX89754.1"/>
    </source>
</evidence>
<gene>
    <name evidence="1" type="ORF">CCM_08007</name>
</gene>
<dbReference type="InParanoid" id="G3JPE4"/>
<evidence type="ECO:0000313" key="2">
    <source>
        <dbReference type="Proteomes" id="UP000001610"/>
    </source>
</evidence>
<dbReference type="RefSeq" id="XP_006673209.1">
    <property type="nucleotide sequence ID" value="XM_006673146.1"/>
</dbReference>
<dbReference type="Proteomes" id="UP000001610">
    <property type="component" value="Unassembled WGS sequence"/>
</dbReference>
<dbReference type="GeneID" id="18170016"/>